<dbReference type="OrthoDB" id="21416at2759"/>
<evidence type="ECO:0000313" key="4">
    <source>
        <dbReference type="Proteomes" id="UP000253153"/>
    </source>
</evidence>
<dbReference type="SUPFAM" id="SSF52540">
    <property type="entry name" value="P-loop containing nucleoside triphosphate hydrolases"/>
    <property type="match status" value="1"/>
</dbReference>
<evidence type="ECO:0000259" key="2">
    <source>
        <dbReference type="PROSITE" id="PS50837"/>
    </source>
</evidence>
<evidence type="ECO:0000256" key="1">
    <source>
        <dbReference type="ARBA" id="ARBA00022737"/>
    </source>
</evidence>
<keyword evidence="1" id="KW-0677">Repeat</keyword>
<dbReference type="InterPro" id="IPR056884">
    <property type="entry name" value="NPHP3-like_N"/>
</dbReference>
<dbReference type="EMBL" id="QKXC01000320">
    <property type="protein sequence ID" value="RBR07271.1"/>
    <property type="molecule type" value="Genomic_DNA"/>
</dbReference>
<dbReference type="Proteomes" id="UP000253153">
    <property type="component" value="Unassembled WGS sequence"/>
</dbReference>
<dbReference type="PANTHER" id="PTHR10039:SF14">
    <property type="entry name" value="NACHT DOMAIN-CONTAINING PROTEIN"/>
    <property type="match status" value="1"/>
</dbReference>
<name>A0A366QQS9_9HYPO</name>
<reference evidence="3 4" key="1">
    <citation type="submission" date="2018-06" db="EMBL/GenBank/DDBJ databases">
        <title>Fusarium incarnatum-equiseti species complex species 28.</title>
        <authorList>
            <person name="Gardiner D.M."/>
        </authorList>
    </citation>
    <scope>NUCLEOTIDE SEQUENCE [LARGE SCALE GENOMIC DNA]</scope>
    <source>
        <strain evidence="3 4">FIESC_28</strain>
    </source>
</reference>
<dbReference type="InterPro" id="IPR007111">
    <property type="entry name" value="NACHT_NTPase"/>
</dbReference>
<dbReference type="GeneID" id="42000196"/>
<feature type="domain" description="NACHT" evidence="2">
    <location>
        <begin position="289"/>
        <end position="402"/>
    </location>
</feature>
<dbReference type="RefSeq" id="XP_031011068.1">
    <property type="nucleotide sequence ID" value="XM_031164900.1"/>
</dbReference>
<gene>
    <name evidence="3" type="ORF">FIESC28_10770</name>
</gene>
<evidence type="ECO:0000313" key="3">
    <source>
        <dbReference type="EMBL" id="RBR07271.1"/>
    </source>
</evidence>
<dbReference type="InterPro" id="IPR002110">
    <property type="entry name" value="Ankyrin_rpt"/>
</dbReference>
<dbReference type="Pfam" id="PF24883">
    <property type="entry name" value="NPHP3_N"/>
    <property type="match status" value="1"/>
</dbReference>
<organism evidence="3 4">
    <name type="scientific">Fusarium coffeatum</name>
    <dbReference type="NCBI Taxonomy" id="231269"/>
    <lineage>
        <taxon>Eukaryota</taxon>
        <taxon>Fungi</taxon>
        <taxon>Dikarya</taxon>
        <taxon>Ascomycota</taxon>
        <taxon>Pezizomycotina</taxon>
        <taxon>Sordariomycetes</taxon>
        <taxon>Hypocreomycetidae</taxon>
        <taxon>Hypocreales</taxon>
        <taxon>Nectriaceae</taxon>
        <taxon>Fusarium</taxon>
        <taxon>Fusarium incarnatum-equiseti species complex</taxon>
    </lineage>
</organism>
<dbReference type="InterPro" id="IPR027417">
    <property type="entry name" value="P-loop_NTPase"/>
</dbReference>
<sequence length="1113" mass="126202">MASPESLSLERSMNQFRRELTDDQQKEISGANRKSIDHEIQKMQAKLGREKNLCRLGRIERFLDAMKHIEKLVTIFLNVSEAVAFIWGPIKLVLMAASAWTGCIRKLLDVYEEIADSLDNLTFFQNLIKSDTRLSGVLEDYFSDILLFHHSILDFFSRPGKFQWAWGDFRRKVKPTIESLKKKQELLSDTKLQPHAILKEIQNSGLYAKGQFEQINSGLEGMIHSEQTRSQILHEKEIKSFLERKLNVSLPQIKAQLQLPDTLIGSSGNWVLFDDAYKSWEANTSQQGSVLFLTGCPGAGKSTLARTIIHQLKRKSPQQSLSRPLLTYFFFKHNDVDRRSTRSMLCHIITQIINRDEAMMKFAYDQCSSMDYLDDSVLKGLALDCILSRRQNIIVIDGLDEATDGEAEHAIKWCLVELIRTASSRGCSVRLLLCGQEDGKIEPLLSSYPQIRLHDVNDHHKDIGEYCKAQASMLGQRFRLTADDKRALIFKVTRASAGMFLYTKVVLANLASMGSKKEYKAELTSDQFPRNLDEAYGRIVERVINAAEPSAQASAKKILGLLVSSERPLRWREIQSRFCINADEAYCDPDDLRADTCKQLCSSLVNATDCEIFPGVKSEQFITMIHETTSKYLVRIGTIDLFQEHIDMSLFCSRYLSSRPFTTTEDGYIEEAVQSGYFAFLDYAAMYYQSHLQKAEHSEFDMASAQSFAQSIDGAKDALSDLEKAYNNIISGDISQESPSNQTSKTLHLAIQDKVLAIRNIVDTQRDKLSEDADFQDLEGLKRHKCPRISCSKFSVGFSNLGALQLHLDGHERSFRCNHERCFFHIVGFSSERGLQNHIRSSHSDNSQSIITFPTSRRTSKLDITDACRSGDLQKVKLFHSIGAGLLGHDPHISPLRVALEAGHGHICKYLIHNRVDPFQAHNRKTSYEESPIHLAIHRKDFDMLELFLPHRTNVPVATDLLSCVQDILTNYPPAVALLLRLSGIEEILRYKEAINLVIADELATLFGTWGKEAKSFPGGLSSYHHSNDTKPLHKHFFELFPKLYDEKGTFSHKDVDLFSRNEKGRTFFAELCRRGIDIHSNKEMLELLFNADSTLAWTADESTESKILVAAS</sequence>
<dbReference type="InterPro" id="IPR036770">
    <property type="entry name" value="Ankyrin_rpt-contain_sf"/>
</dbReference>
<dbReference type="PROSITE" id="PS50837">
    <property type="entry name" value="NACHT"/>
    <property type="match status" value="1"/>
</dbReference>
<dbReference type="AlphaFoldDB" id="A0A366QQS9"/>
<dbReference type="SMART" id="SM00248">
    <property type="entry name" value="ANK"/>
    <property type="match status" value="3"/>
</dbReference>
<dbReference type="Gene3D" id="3.40.50.300">
    <property type="entry name" value="P-loop containing nucleotide triphosphate hydrolases"/>
    <property type="match status" value="1"/>
</dbReference>
<accession>A0A366QQS9</accession>
<protein>
    <recommendedName>
        <fullName evidence="2">NACHT domain-containing protein</fullName>
    </recommendedName>
</protein>
<proteinExistence type="predicted"/>
<dbReference type="SUPFAM" id="SSF48403">
    <property type="entry name" value="Ankyrin repeat"/>
    <property type="match status" value="1"/>
</dbReference>
<dbReference type="Gene3D" id="1.25.40.20">
    <property type="entry name" value="Ankyrin repeat-containing domain"/>
    <property type="match status" value="1"/>
</dbReference>
<dbReference type="PANTHER" id="PTHR10039">
    <property type="entry name" value="AMELOGENIN"/>
    <property type="match status" value="1"/>
</dbReference>
<keyword evidence="4" id="KW-1185">Reference proteome</keyword>
<comment type="caution">
    <text evidence="3">The sequence shown here is derived from an EMBL/GenBank/DDBJ whole genome shotgun (WGS) entry which is preliminary data.</text>
</comment>